<dbReference type="InterPro" id="IPR019079">
    <property type="entry name" value="Capsule_synth_CapA"/>
</dbReference>
<dbReference type="InterPro" id="IPR052169">
    <property type="entry name" value="CW_Biosynth-Accessory"/>
</dbReference>
<dbReference type="SUPFAM" id="SSF56300">
    <property type="entry name" value="Metallo-dependent phosphatases"/>
    <property type="match status" value="1"/>
</dbReference>
<dbReference type="Proteomes" id="UP000245535">
    <property type="component" value="Unassembled WGS sequence"/>
</dbReference>
<reference evidence="4 5" key="1">
    <citation type="submission" date="2018-03" db="EMBL/GenBank/DDBJ databases">
        <title>Genomic Encyclopedia of Archaeal and Bacterial Type Strains, Phase II (KMG-II): from individual species to whole genera.</title>
        <authorList>
            <person name="Goeker M."/>
        </authorList>
    </citation>
    <scope>NUCLEOTIDE SEQUENCE [LARGE SCALE GENOMIC DNA]</scope>
    <source>
        <strain evidence="4 5">DSM 28229</strain>
    </source>
</reference>
<evidence type="ECO:0000259" key="3">
    <source>
        <dbReference type="SMART" id="SM00854"/>
    </source>
</evidence>
<evidence type="ECO:0000313" key="4">
    <source>
        <dbReference type="EMBL" id="PWJ44558.1"/>
    </source>
</evidence>
<evidence type="ECO:0000256" key="2">
    <source>
        <dbReference type="SAM" id="SignalP"/>
    </source>
</evidence>
<keyword evidence="5" id="KW-1185">Reference proteome</keyword>
<dbReference type="OrthoDB" id="9810906at2"/>
<protein>
    <submittedName>
        <fullName evidence="4">Capsule synthesis protein PGA_cap</fullName>
    </submittedName>
</protein>
<proteinExistence type="inferred from homology"/>
<dbReference type="AlphaFoldDB" id="A0A315ZIB3"/>
<accession>A0A315ZIB3</accession>
<dbReference type="InterPro" id="IPR029052">
    <property type="entry name" value="Metallo-depent_PP-like"/>
</dbReference>
<dbReference type="RefSeq" id="WP_109616044.1">
    <property type="nucleotide sequence ID" value="NZ_QGDO01000001.1"/>
</dbReference>
<dbReference type="Gene3D" id="3.60.21.10">
    <property type="match status" value="1"/>
</dbReference>
<feature type="domain" description="Capsule synthesis protein CapA" evidence="3">
    <location>
        <begin position="28"/>
        <end position="271"/>
    </location>
</feature>
<feature type="chain" id="PRO_5016406661" evidence="2">
    <location>
        <begin position="21"/>
        <end position="349"/>
    </location>
</feature>
<comment type="caution">
    <text evidence="4">The sequence shown here is derived from an EMBL/GenBank/DDBJ whole genome shotgun (WGS) entry which is preliminary data.</text>
</comment>
<dbReference type="Pfam" id="PF09587">
    <property type="entry name" value="PGA_cap"/>
    <property type="match status" value="1"/>
</dbReference>
<dbReference type="PANTHER" id="PTHR33393">
    <property type="entry name" value="POLYGLUTAMINE SYNTHESIS ACCESSORY PROTEIN RV0574C-RELATED"/>
    <property type="match status" value="1"/>
</dbReference>
<keyword evidence="2" id="KW-0732">Signal</keyword>
<dbReference type="PANTHER" id="PTHR33393:SF11">
    <property type="entry name" value="POLYGLUTAMINE SYNTHESIS ACCESSORY PROTEIN RV0574C-RELATED"/>
    <property type="match status" value="1"/>
</dbReference>
<organism evidence="4 5">
    <name type="scientific">Sediminitomix flava</name>
    <dbReference type="NCBI Taxonomy" id="379075"/>
    <lineage>
        <taxon>Bacteria</taxon>
        <taxon>Pseudomonadati</taxon>
        <taxon>Bacteroidota</taxon>
        <taxon>Cytophagia</taxon>
        <taxon>Cytophagales</taxon>
        <taxon>Flammeovirgaceae</taxon>
        <taxon>Sediminitomix</taxon>
    </lineage>
</organism>
<evidence type="ECO:0000256" key="1">
    <source>
        <dbReference type="ARBA" id="ARBA00005662"/>
    </source>
</evidence>
<dbReference type="EMBL" id="QGDO01000001">
    <property type="protein sequence ID" value="PWJ44558.1"/>
    <property type="molecule type" value="Genomic_DNA"/>
</dbReference>
<name>A0A315ZIB3_SEDFL</name>
<gene>
    <name evidence="4" type="ORF">BC781_101929</name>
</gene>
<comment type="similarity">
    <text evidence="1">Belongs to the CapA family.</text>
</comment>
<feature type="signal peptide" evidence="2">
    <location>
        <begin position="1"/>
        <end position="20"/>
    </location>
</feature>
<evidence type="ECO:0000313" key="5">
    <source>
        <dbReference type="Proteomes" id="UP000245535"/>
    </source>
</evidence>
<dbReference type="CDD" id="cd07381">
    <property type="entry name" value="MPP_CapA"/>
    <property type="match status" value="1"/>
</dbReference>
<dbReference type="SMART" id="SM00854">
    <property type="entry name" value="PGA_cap"/>
    <property type="match status" value="1"/>
</dbReference>
<sequence length="349" mass="38908">MKNIILWNILLMAVSFGVKAQESTQTIKIVGVGDIMMGTYYPDESYLPPNDGKDIMKDVQPYLKDADITFGNLEGTFCDEEGEIKNCSNPKNCYAFKMPERYVKYLTESGFDVMSVANNHVNDFGRTGKQRTANALKGEDLYFAGLLEYPKTFFEFDGIRYGFAAFSPNTGTVSINQEARAEQIVKELAAEADIVIVSFHGGAEGSKYQHVTKKREIFLGENRGNVYEFSHRMIDAGADIVFGHGPHVTRGVDVYKDRFIAYSLGNFCTYGRFNLSGSKGIAPIIKLEVTPEGKFIEGKVISTRQIGEGIPKIDPSNRALKEIKALTATDFPEVPLEFQDDGTFRLIQQ</sequence>